<dbReference type="AlphaFoldDB" id="A0A424Y9I3"/>
<gene>
    <name evidence="9" type="ORF">D5R97_10130</name>
</gene>
<evidence type="ECO:0000256" key="8">
    <source>
        <dbReference type="SAM" id="Phobius"/>
    </source>
</evidence>
<organism evidence="9 10">
    <name type="scientific">Candidatus Syntrophonatronum acetioxidans</name>
    <dbReference type="NCBI Taxonomy" id="1795816"/>
    <lineage>
        <taxon>Bacteria</taxon>
        <taxon>Bacillati</taxon>
        <taxon>Bacillota</taxon>
        <taxon>Clostridia</taxon>
        <taxon>Eubacteriales</taxon>
        <taxon>Syntrophomonadaceae</taxon>
        <taxon>Candidatus Syntrophonatronum</taxon>
    </lineage>
</organism>
<evidence type="ECO:0000256" key="7">
    <source>
        <dbReference type="ARBA" id="ARBA00023136"/>
    </source>
</evidence>
<evidence type="ECO:0000256" key="3">
    <source>
        <dbReference type="ARBA" id="ARBA00022448"/>
    </source>
</evidence>
<evidence type="ECO:0000313" key="10">
    <source>
        <dbReference type="Proteomes" id="UP000285138"/>
    </source>
</evidence>
<keyword evidence="3" id="KW-0813">Transport</keyword>
<evidence type="ECO:0000256" key="5">
    <source>
        <dbReference type="ARBA" id="ARBA00022692"/>
    </source>
</evidence>
<dbReference type="GO" id="GO:0016020">
    <property type="term" value="C:membrane"/>
    <property type="evidence" value="ECO:0007669"/>
    <property type="project" value="UniProtKB-SubCell"/>
</dbReference>
<dbReference type="PANTHER" id="PTHR34975">
    <property type="entry name" value="SPORE GERMINATION PROTEIN A2"/>
    <property type="match status" value="1"/>
</dbReference>
<comment type="subcellular location">
    <subcellularLocation>
        <location evidence="1">Membrane</location>
        <topology evidence="1">Multi-pass membrane protein</topology>
    </subcellularLocation>
</comment>
<protein>
    <submittedName>
        <fullName evidence="9">Uncharacterized protein</fullName>
    </submittedName>
</protein>
<dbReference type="Gene3D" id="1.20.1740.10">
    <property type="entry name" value="Amino acid/polyamine transporter I"/>
    <property type="match status" value="1"/>
</dbReference>
<comment type="caution">
    <text evidence="9">The sequence shown here is derived from an EMBL/GenBank/DDBJ whole genome shotgun (WGS) entry which is preliminary data.</text>
</comment>
<feature type="transmembrane region" description="Helical" evidence="8">
    <location>
        <begin position="222"/>
        <end position="244"/>
    </location>
</feature>
<dbReference type="InterPro" id="IPR004761">
    <property type="entry name" value="Spore_GerAB"/>
</dbReference>
<evidence type="ECO:0000256" key="1">
    <source>
        <dbReference type="ARBA" id="ARBA00004141"/>
    </source>
</evidence>
<name>A0A424Y9I3_9FIRM</name>
<feature type="transmembrane region" description="Helical" evidence="8">
    <location>
        <begin position="308"/>
        <end position="325"/>
    </location>
</feature>
<feature type="transmembrane region" description="Helical" evidence="8">
    <location>
        <begin position="190"/>
        <end position="210"/>
    </location>
</feature>
<reference evidence="9 10" key="1">
    <citation type="submission" date="2018-08" db="EMBL/GenBank/DDBJ databases">
        <title>The metabolism and importance of syntrophic acetate oxidation coupled to methane or sulfide production in haloalkaline environments.</title>
        <authorList>
            <person name="Timmers P.H.A."/>
            <person name="Vavourakis C.D."/>
            <person name="Sorokin D.Y."/>
            <person name="Sinninghe Damste J.S."/>
            <person name="Muyzer G."/>
            <person name="Stams A.J.M."/>
            <person name="Plugge C.M."/>
        </authorList>
    </citation>
    <scope>NUCLEOTIDE SEQUENCE [LARGE SCALE GENOMIC DNA]</scope>
    <source>
        <strain evidence="9">MSAO_Bac1</strain>
    </source>
</reference>
<keyword evidence="4" id="KW-0309">Germination</keyword>
<dbReference type="NCBIfam" id="TIGR00912">
    <property type="entry name" value="2A0309"/>
    <property type="match status" value="1"/>
</dbReference>
<keyword evidence="5 8" id="KW-0812">Transmembrane</keyword>
<evidence type="ECO:0000313" key="9">
    <source>
        <dbReference type="EMBL" id="RQD72908.1"/>
    </source>
</evidence>
<dbReference type="Pfam" id="PF03845">
    <property type="entry name" value="Spore_permease"/>
    <property type="match status" value="1"/>
</dbReference>
<feature type="transmembrane region" description="Helical" evidence="8">
    <location>
        <begin position="80"/>
        <end position="102"/>
    </location>
</feature>
<proteinExistence type="inferred from homology"/>
<evidence type="ECO:0000256" key="4">
    <source>
        <dbReference type="ARBA" id="ARBA00022544"/>
    </source>
</evidence>
<feature type="transmembrane region" description="Helical" evidence="8">
    <location>
        <begin position="274"/>
        <end position="296"/>
    </location>
</feature>
<sequence length="379" mass="41983">MMRRDRMKTEKIANRQFSFILFTMRATIPLATLPILTASNARQDAWVSTLLVFIGTVIIIFLIAGLGARFPEKDVVEMSWFLLGKVPGTLISLVILWSFLHMASLQVRIYAEMIIVGFLPETPIIVLTAAMILVSMVAAFSGVEVIGRMTDLIFFLFLGMVVLSLGTLFFEADFMNLQPLLSRGFESVLMGTLVPLGMNSLLLVASMLIPHLNNPQRAVSSALWAVGGAILVILSTTILVIATVGPEEGARVVFPFLKAIRGIRVSEFLERVEILAVFSWGLGLFVGLSTFVYCGAKGVARVVGIKDYRHILLPMGIIWIVLSIHDFDNVFEMRSLLAPEVMGPYGLFLTIFPYLFLWGGYFIKKIEGHGSQKKEKGEK</sequence>
<feature type="transmembrane region" description="Helical" evidence="8">
    <location>
        <begin position="122"/>
        <end position="140"/>
    </location>
</feature>
<feature type="transmembrane region" description="Helical" evidence="8">
    <location>
        <begin position="51"/>
        <end position="68"/>
    </location>
</feature>
<dbReference type="EMBL" id="QZAA01000288">
    <property type="protein sequence ID" value="RQD72908.1"/>
    <property type="molecule type" value="Genomic_DNA"/>
</dbReference>
<feature type="transmembrane region" description="Helical" evidence="8">
    <location>
        <begin position="152"/>
        <end position="170"/>
    </location>
</feature>
<keyword evidence="7 8" id="KW-0472">Membrane</keyword>
<dbReference type="GO" id="GO:0009847">
    <property type="term" value="P:spore germination"/>
    <property type="evidence" value="ECO:0007669"/>
    <property type="project" value="InterPro"/>
</dbReference>
<accession>A0A424Y9I3</accession>
<comment type="similarity">
    <text evidence="2">Belongs to the amino acid-polyamine-organocation (APC) superfamily. Spore germination protein (SGP) (TC 2.A.3.9) family.</text>
</comment>
<dbReference type="Proteomes" id="UP000285138">
    <property type="component" value="Unassembled WGS sequence"/>
</dbReference>
<dbReference type="PANTHER" id="PTHR34975:SF2">
    <property type="entry name" value="SPORE GERMINATION PROTEIN A2"/>
    <property type="match status" value="1"/>
</dbReference>
<keyword evidence="6 8" id="KW-1133">Transmembrane helix</keyword>
<evidence type="ECO:0000256" key="2">
    <source>
        <dbReference type="ARBA" id="ARBA00007998"/>
    </source>
</evidence>
<evidence type="ECO:0000256" key="6">
    <source>
        <dbReference type="ARBA" id="ARBA00022989"/>
    </source>
</evidence>
<feature type="transmembrane region" description="Helical" evidence="8">
    <location>
        <begin position="345"/>
        <end position="363"/>
    </location>
</feature>